<evidence type="ECO:0000313" key="2">
    <source>
        <dbReference type="EMBL" id="CAI9725235.1"/>
    </source>
</evidence>
<gene>
    <name evidence="2" type="ORF">OCTVUL_1B012368</name>
</gene>
<dbReference type="Proteomes" id="UP001162480">
    <property type="component" value="Chromosome 7"/>
</dbReference>
<reference evidence="2" key="1">
    <citation type="submission" date="2023-08" db="EMBL/GenBank/DDBJ databases">
        <authorList>
            <person name="Alioto T."/>
            <person name="Alioto T."/>
            <person name="Gomez Garrido J."/>
        </authorList>
    </citation>
    <scope>NUCLEOTIDE SEQUENCE</scope>
</reference>
<keyword evidence="1" id="KW-0812">Transmembrane</keyword>
<keyword evidence="3" id="KW-1185">Reference proteome</keyword>
<dbReference type="AlphaFoldDB" id="A0AA36AZM6"/>
<keyword evidence="1" id="KW-1133">Transmembrane helix</keyword>
<accession>A0AA36AZM6</accession>
<evidence type="ECO:0000256" key="1">
    <source>
        <dbReference type="SAM" id="Phobius"/>
    </source>
</evidence>
<organism evidence="2 3">
    <name type="scientific">Octopus vulgaris</name>
    <name type="common">Common octopus</name>
    <dbReference type="NCBI Taxonomy" id="6645"/>
    <lineage>
        <taxon>Eukaryota</taxon>
        <taxon>Metazoa</taxon>
        <taxon>Spiralia</taxon>
        <taxon>Lophotrochozoa</taxon>
        <taxon>Mollusca</taxon>
        <taxon>Cephalopoda</taxon>
        <taxon>Coleoidea</taxon>
        <taxon>Octopodiformes</taxon>
        <taxon>Octopoda</taxon>
        <taxon>Incirrata</taxon>
        <taxon>Octopodidae</taxon>
        <taxon>Octopus</taxon>
    </lineage>
</organism>
<feature type="transmembrane region" description="Helical" evidence="1">
    <location>
        <begin position="85"/>
        <end position="107"/>
    </location>
</feature>
<dbReference type="EMBL" id="OX597820">
    <property type="protein sequence ID" value="CAI9725235.1"/>
    <property type="molecule type" value="Genomic_DNA"/>
</dbReference>
<name>A0AA36AZM6_OCTVU</name>
<proteinExistence type="predicted"/>
<sequence>MGKQENSRRLYETGYLYFKDYIRILIPVTAKEYQVKRKRNTNHHHKEVQYQCKPKQYQYKTNQARLKSIKTNQIYLTKFLYKDTLLLAALMSSLSGYYGIFSAYPYMEAVFEEN</sequence>
<protein>
    <submittedName>
        <fullName evidence="2">Uncharacterized protein</fullName>
    </submittedName>
</protein>
<evidence type="ECO:0000313" key="3">
    <source>
        <dbReference type="Proteomes" id="UP001162480"/>
    </source>
</evidence>
<keyword evidence="1" id="KW-0472">Membrane</keyword>